<dbReference type="InterPro" id="IPR050319">
    <property type="entry name" value="ABC_transp_ATP-bind"/>
</dbReference>
<dbReference type="CDD" id="cd03257">
    <property type="entry name" value="ABC_NikE_OppD_transporters"/>
    <property type="match status" value="1"/>
</dbReference>
<dbReference type="PANTHER" id="PTHR43776:SF7">
    <property type="entry name" value="D,D-DIPEPTIDE TRANSPORT ATP-BINDING PROTEIN DDPF-RELATED"/>
    <property type="match status" value="1"/>
</dbReference>
<evidence type="ECO:0000313" key="7">
    <source>
        <dbReference type="Proteomes" id="UP000287609"/>
    </source>
</evidence>
<dbReference type="InterPro" id="IPR003439">
    <property type="entry name" value="ABC_transporter-like_ATP-bd"/>
</dbReference>
<dbReference type="PROSITE" id="PS50893">
    <property type="entry name" value="ABC_TRANSPORTER_2"/>
    <property type="match status" value="1"/>
</dbReference>
<feature type="domain" description="ABC transporter" evidence="5">
    <location>
        <begin position="6"/>
        <end position="268"/>
    </location>
</feature>
<comment type="similarity">
    <text evidence="1">Belongs to the ABC transporter superfamily.</text>
</comment>
<dbReference type="GO" id="GO:0005524">
    <property type="term" value="F:ATP binding"/>
    <property type="evidence" value="ECO:0007669"/>
    <property type="project" value="UniProtKB-KW"/>
</dbReference>
<comment type="caution">
    <text evidence="6">The sequence shown here is derived from an EMBL/GenBank/DDBJ whole genome shotgun (WGS) entry which is preliminary data.</text>
</comment>
<dbReference type="PANTHER" id="PTHR43776">
    <property type="entry name" value="TRANSPORT ATP-BINDING PROTEIN"/>
    <property type="match status" value="1"/>
</dbReference>
<name>A0A430FPS5_9BIFI</name>
<evidence type="ECO:0000259" key="5">
    <source>
        <dbReference type="PROSITE" id="PS50893"/>
    </source>
</evidence>
<sequence>MSDVVLEAHNIVKTYGSSRHPQVVLHGVDLTVHEGECVAVVGASGSGKTTLTRILFGLDAPDSHVDGLDVRYEGRSLMGDHAHEAHDLLRMQSGIVYQNPFESLDPRWPAGRSVAEPLQLRRIAQRHHHAHQEPMLDDAAIAQAVADALETVALDPQEFMWRYPVDMSGGQAQRVAIARAIIKQPHVLLADEPMSAIDVAARIQIIDAFESARKRNPNMAIVMVSHDLGVVQQLADHIVVMLDGRIVEQGPTEELLHNPQHDYTRELIAAATM</sequence>
<dbReference type="SMART" id="SM00382">
    <property type="entry name" value="AAA"/>
    <property type="match status" value="1"/>
</dbReference>
<dbReference type="AlphaFoldDB" id="A0A430FPS5"/>
<reference evidence="6 7" key="1">
    <citation type="submission" date="2018-09" db="EMBL/GenBank/DDBJ databases">
        <title>Characterization of the phylogenetic diversity of five novel species belonging to the genus Bifidobacterium.</title>
        <authorList>
            <person name="Lugli G.A."/>
            <person name="Duranti S."/>
            <person name="Milani C."/>
        </authorList>
    </citation>
    <scope>NUCLEOTIDE SEQUENCE [LARGE SCALE GENOMIC DNA]</scope>
    <source>
        <strain evidence="6 7">2036B</strain>
    </source>
</reference>
<dbReference type="Pfam" id="PF00005">
    <property type="entry name" value="ABC_tran"/>
    <property type="match status" value="1"/>
</dbReference>
<evidence type="ECO:0000256" key="1">
    <source>
        <dbReference type="ARBA" id="ARBA00005417"/>
    </source>
</evidence>
<evidence type="ECO:0000256" key="3">
    <source>
        <dbReference type="ARBA" id="ARBA00022741"/>
    </source>
</evidence>
<dbReference type="InterPro" id="IPR003593">
    <property type="entry name" value="AAA+_ATPase"/>
</dbReference>
<accession>A0A430FPS5</accession>
<dbReference type="Gene3D" id="3.40.50.300">
    <property type="entry name" value="P-loop containing nucleotide triphosphate hydrolases"/>
    <property type="match status" value="1"/>
</dbReference>
<keyword evidence="2" id="KW-0813">Transport</keyword>
<dbReference type="EMBL" id="QXGM01000002">
    <property type="protein sequence ID" value="RSX54833.1"/>
    <property type="molecule type" value="Genomic_DNA"/>
</dbReference>
<dbReference type="PROSITE" id="PS00211">
    <property type="entry name" value="ABC_TRANSPORTER_1"/>
    <property type="match status" value="1"/>
</dbReference>
<evidence type="ECO:0000256" key="2">
    <source>
        <dbReference type="ARBA" id="ARBA00022448"/>
    </source>
</evidence>
<gene>
    <name evidence="6" type="ORF">D2E26_0887</name>
</gene>
<keyword evidence="7" id="KW-1185">Reference proteome</keyword>
<evidence type="ECO:0000313" key="6">
    <source>
        <dbReference type="EMBL" id="RSX54833.1"/>
    </source>
</evidence>
<dbReference type="SUPFAM" id="SSF52540">
    <property type="entry name" value="P-loop containing nucleoside triphosphate hydrolases"/>
    <property type="match status" value="1"/>
</dbReference>
<dbReference type="InterPro" id="IPR027417">
    <property type="entry name" value="P-loop_NTPase"/>
</dbReference>
<proteinExistence type="inferred from homology"/>
<dbReference type="OrthoDB" id="8481147at2"/>
<protein>
    <submittedName>
        <fullName evidence="6">Dipeptide/oligopeptide/nickel ABC transporter ATP-binding protein</fullName>
    </submittedName>
</protein>
<evidence type="ECO:0000256" key="4">
    <source>
        <dbReference type="ARBA" id="ARBA00022840"/>
    </source>
</evidence>
<dbReference type="InterPro" id="IPR017871">
    <property type="entry name" value="ABC_transporter-like_CS"/>
</dbReference>
<organism evidence="6 7">
    <name type="scientific">Bifidobacterium dolichotidis</name>
    <dbReference type="NCBI Taxonomy" id="2306976"/>
    <lineage>
        <taxon>Bacteria</taxon>
        <taxon>Bacillati</taxon>
        <taxon>Actinomycetota</taxon>
        <taxon>Actinomycetes</taxon>
        <taxon>Bifidobacteriales</taxon>
        <taxon>Bifidobacteriaceae</taxon>
        <taxon>Bifidobacterium</taxon>
    </lineage>
</organism>
<keyword evidence="3" id="KW-0547">Nucleotide-binding</keyword>
<keyword evidence="4 6" id="KW-0067">ATP-binding</keyword>
<dbReference type="GO" id="GO:0016887">
    <property type="term" value="F:ATP hydrolysis activity"/>
    <property type="evidence" value="ECO:0007669"/>
    <property type="project" value="InterPro"/>
</dbReference>
<dbReference type="GO" id="GO:0055085">
    <property type="term" value="P:transmembrane transport"/>
    <property type="evidence" value="ECO:0007669"/>
    <property type="project" value="UniProtKB-ARBA"/>
</dbReference>
<dbReference type="RefSeq" id="WP_125963530.1">
    <property type="nucleotide sequence ID" value="NZ_QXGM01000002.1"/>
</dbReference>
<dbReference type="Proteomes" id="UP000287609">
    <property type="component" value="Unassembled WGS sequence"/>
</dbReference>